<dbReference type="SUPFAM" id="SSF159594">
    <property type="entry name" value="XCC0632-like"/>
    <property type="match status" value="1"/>
</dbReference>
<dbReference type="Proteomes" id="UP001216674">
    <property type="component" value="Unassembled WGS sequence"/>
</dbReference>
<evidence type="ECO:0000313" key="2">
    <source>
        <dbReference type="EMBL" id="MDF3831910.1"/>
    </source>
</evidence>
<reference evidence="2 3" key="1">
    <citation type="submission" date="2023-03" db="EMBL/GenBank/DDBJ databases">
        <title>Draft assemblies of triclosan tolerant bacteria isolated from returned activated sludge.</title>
        <authorList>
            <person name="Van Hamelsveld S."/>
        </authorList>
    </citation>
    <scope>NUCLEOTIDE SEQUENCE [LARGE SCALE GENOMIC DNA]</scope>
    <source>
        <strain evidence="2 3">GW210010_S58</strain>
    </source>
</reference>
<dbReference type="InterPro" id="IPR005586">
    <property type="entry name" value="ABC_trans_aux"/>
</dbReference>
<dbReference type="EMBL" id="JARJLM010000047">
    <property type="protein sequence ID" value="MDF3831910.1"/>
    <property type="molecule type" value="Genomic_DNA"/>
</dbReference>
<protein>
    <submittedName>
        <fullName evidence="2">ABC-type transport auxiliary lipoprotein family protein</fullName>
    </submittedName>
</protein>
<keyword evidence="3" id="KW-1185">Reference proteome</keyword>
<dbReference type="Pfam" id="PF03886">
    <property type="entry name" value="ABC_trans_aux"/>
    <property type="match status" value="1"/>
</dbReference>
<organism evidence="2 3">
    <name type="scientific">Cupriavidus basilensis</name>
    <dbReference type="NCBI Taxonomy" id="68895"/>
    <lineage>
        <taxon>Bacteria</taxon>
        <taxon>Pseudomonadati</taxon>
        <taxon>Pseudomonadota</taxon>
        <taxon>Betaproteobacteria</taxon>
        <taxon>Burkholderiales</taxon>
        <taxon>Burkholderiaceae</taxon>
        <taxon>Cupriavidus</taxon>
    </lineage>
</organism>
<dbReference type="Gene3D" id="3.40.50.10610">
    <property type="entry name" value="ABC-type transport auxiliary lipoprotein component"/>
    <property type="match status" value="1"/>
</dbReference>
<accession>A0ABT6AH35</accession>
<gene>
    <name evidence="2" type="ORF">P3W85_02910</name>
</gene>
<dbReference type="PROSITE" id="PS51257">
    <property type="entry name" value="PROKAR_LIPOPROTEIN"/>
    <property type="match status" value="1"/>
</dbReference>
<comment type="caution">
    <text evidence="2">The sequence shown here is derived from an EMBL/GenBank/DDBJ whole genome shotgun (WGS) entry which is preliminary data.</text>
</comment>
<name>A0ABT6AH35_9BURK</name>
<feature type="domain" description="ABC-type transport auxiliary lipoprotein component" evidence="1">
    <location>
        <begin position="34"/>
        <end position="194"/>
    </location>
</feature>
<dbReference type="RefSeq" id="WP_276263656.1">
    <property type="nucleotide sequence ID" value="NZ_JARJLM010000047.1"/>
</dbReference>
<evidence type="ECO:0000313" key="3">
    <source>
        <dbReference type="Proteomes" id="UP001216674"/>
    </source>
</evidence>
<keyword evidence="2" id="KW-0449">Lipoprotein</keyword>
<evidence type="ECO:0000259" key="1">
    <source>
        <dbReference type="Pfam" id="PF03886"/>
    </source>
</evidence>
<sequence>MKLDPFRASFFIILIPLLSGCALLSPARTEINKYVLNTIPSSIPIARPHSATLLVLPPQTASIYASTRMLYTSRAYQIEYFSENEWAATPEQMIQPLIINTLRSTRYFSNVMSPPDYGSHTFVLRTDILELRQDFTADPAILKITIRFDLSREAASQVIATKEFSVREPMQARTPYAGVVAANEALGKVLRDLAIFVIENVH</sequence>
<proteinExistence type="predicted"/>